<dbReference type="EMBL" id="JAGKHQ010000010">
    <property type="protein sequence ID" value="KAG7507079.1"/>
    <property type="molecule type" value="Genomic_DNA"/>
</dbReference>
<keyword evidence="11" id="KW-1185">Reference proteome</keyword>
<dbReference type="InterPro" id="IPR017452">
    <property type="entry name" value="GPCR_Rhodpsn_7TM"/>
</dbReference>
<dbReference type="InterPro" id="IPR000276">
    <property type="entry name" value="GPCR_Rhodpsn"/>
</dbReference>
<sequence length="696" mass="77195">MMRGTRLMIMLMVVNGAIASVPGSEVDSEAGFEASLAKRTVNSYRLRAWATEIPSNISSSIQHLVVTNTKVSVIPQGTLSGLQLLRRVIILGNNILKSIDPFAFANLPQLSDILISENLALESIGAFSFSNLPELTELTITNSKNLRSIHPDAFGNMMKLQYLTITNTGLSIFPDLTKISSTAFDFLFDLQDNSGITRVPPNAFRGLCTQTISEIRLNRNGIKEVARGAFNGTKLKRVYLKDNQELTHINTNAFGRSSGLVVLDISQTAISSLPHNILGGLHILIAESAFHLKELPPLQLFTKLQQANLTYSSHCCAFKNVHRNRTRWNPLCSLPEARDNIYFYRDHCSNATAITCSPLPDEFTPCEDVMSTTFLRILIWIISILTLLGNGVVLLVLLGSRAKLTVPRFLMCHLAFADLCMGVYLVVIASVDTITRGQYYNHAIEWQNGPGCNAAGFFTVFASELSVFTLTAITLERWHTIKYALRLDCKIRLRHACLIMSVGWIFSSVAALLPTVGVSSYSKVSICLPMDVEFLVAQVYIVSLLLLNILAFFTVCGCYLSIYLTVRNPSSMPAHADTSVAQRMAILIFTDFVCMAPISFFAISAALKLPLITISDSKLLLVLFYPINSCSNPFLYAFFTRTFRQDFFLFTSRFGIFKTRAQIYRTESMSCQLSGRTSVVVYSVATGLSFDGKTER</sequence>
<dbReference type="GO" id="GO:0009755">
    <property type="term" value="P:hormone-mediated signaling pathway"/>
    <property type="evidence" value="ECO:0007669"/>
    <property type="project" value="TreeGrafter"/>
</dbReference>
<comment type="subcellular location">
    <subcellularLocation>
        <location evidence="1">Membrane</location>
    </subcellularLocation>
</comment>
<feature type="chain" id="PRO_5043933195" evidence="8">
    <location>
        <begin position="20"/>
        <end position="696"/>
    </location>
</feature>
<dbReference type="GO" id="GO:0005886">
    <property type="term" value="C:plasma membrane"/>
    <property type="evidence" value="ECO:0007669"/>
    <property type="project" value="TreeGrafter"/>
</dbReference>
<keyword evidence="3 7" id="KW-0812">Transmembrane</keyword>
<dbReference type="CDD" id="cd15136">
    <property type="entry name" value="7tmA_Glyco_hormone_R"/>
    <property type="match status" value="1"/>
</dbReference>
<evidence type="ECO:0000256" key="3">
    <source>
        <dbReference type="ARBA" id="ARBA00022692"/>
    </source>
</evidence>
<evidence type="ECO:0000313" key="11">
    <source>
        <dbReference type="Proteomes" id="UP000693946"/>
    </source>
</evidence>
<dbReference type="PROSITE" id="PS50262">
    <property type="entry name" value="G_PROTEIN_RECEP_F1_2"/>
    <property type="match status" value="1"/>
</dbReference>
<keyword evidence="4" id="KW-0677">Repeat</keyword>
<dbReference type="PANTHER" id="PTHR24372:SF5">
    <property type="entry name" value="FOLLICLE-STIMULATING HORMONE RECEPTOR"/>
    <property type="match status" value="1"/>
</dbReference>
<dbReference type="GO" id="GO:0007189">
    <property type="term" value="P:adenylate cyclase-activating G protein-coupled receptor signaling pathway"/>
    <property type="evidence" value="ECO:0007669"/>
    <property type="project" value="TreeGrafter"/>
</dbReference>
<dbReference type="FunFam" id="1.20.1070.10:FF:000223">
    <property type="entry name" value="Thyrotropin receptor"/>
    <property type="match status" value="1"/>
</dbReference>
<dbReference type="GO" id="GO:0008528">
    <property type="term" value="F:G protein-coupled peptide receptor activity"/>
    <property type="evidence" value="ECO:0007669"/>
    <property type="project" value="TreeGrafter"/>
</dbReference>
<organism evidence="10 11">
    <name type="scientific">Solea senegalensis</name>
    <name type="common">Senegalese sole</name>
    <dbReference type="NCBI Taxonomy" id="28829"/>
    <lineage>
        <taxon>Eukaryota</taxon>
        <taxon>Metazoa</taxon>
        <taxon>Chordata</taxon>
        <taxon>Craniata</taxon>
        <taxon>Vertebrata</taxon>
        <taxon>Euteleostomi</taxon>
        <taxon>Actinopterygii</taxon>
        <taxon>Neopterygii</taxon>
        <taxon>Teleostei</taxon>
        <taxon>Neoteleostei</taxon>
        <taxon>Acanthomorphata</taxon>
        <taxon>Carangaria</taxon>
        <taxon>Pleuronectiformes</taxon>
        <taxon>Pleuronectoidei</taxon>
        <taxon>Soleidae</taxon>
        <taxon>Solea</taxon>
    </lineage>
</organism>
<evidence type="ECO:0000256" key="7">
    <source>
        <dbReference type="SAM" id="Phobius"/>
    </source>
</evidence>
<evidence type="ECO:0000256" key="1">
    <source>
        <dbReference type="ARBA" id="ARBA00004370"/>
    </source>
</evidence>
<feature type="signal peptide" evidence="8">
    <location>
        <begin position="1"/>
        <end position="19"/>
    </location>
</feature>
<feature type="transmembrane region" description="Helical" evidence="7">
    <location>
        <begin position="410"/>
        <end position="434"/>
    </location>
</feature>
<feature type="domain" description="G-protein coupled receptors family 1 profile" evidence="9">
    <location>
        <begin position="389"/>
        <end position="636"/>
    </location>
</feature>
<evidence type="ECO:0000256" key="4">
    <source>
        <dbReference type="ARBA" id="ARBA00022737"/>
    </source>
</evidence>
<keyword evidence="8" id="KW-0732">Signal</keyword>
<gene>
    <name evidence="10" type="ORF">JOB18_023312</name>
</gene>
<keyword evidence="6 7" id="KW-0472">Membrane</keyword>
<name>A0AAV6RRB9_SOLSE</name>
<proteinExistence type="predicted"/>
<keyword evidence="10" id="KW-0675">Receptor</keyword>
<keyword evidence="2" id="KW-0433">Leucine-rich repeat</keyword>
<evidence type="ECO:0000256" key="6">
    <source>
        <dbReference type="ARBA" id="ARBA00023136"/>
    </source>
</evidence>
<dbReference type="Proteomes" id="UP000693946">
    <property type="component" value="Linkage Group LG18"/>
</dbReference>
<evidence type="ECO:0000256" key="5">
    <source>
        <dbReference type="ARBA" id="ARBA00022989"/>
    </source>
</evidence>
<dbReference type="InterPro" id="IPR026906">
    <property type="entry name" value="LRR_5"/>
</dbReference>
<evidence type="ECO:0000256" key="2">
    <source>
        <dbReference type="ARBA" id="ARBA00022614"/>
    </source>
</evidence>
<protein>
    <submittedName>
        <fullName evidence="10">Follicle-stimulating hormone receptor</fullName>
    </submittedName>
</protein>
<evidence type="ECO:0000259" key="9">
    <source>
        <dbReference type="PROSITE" id="PS50262"/>
    </source>
</evidence>
<evidence type="ECO:0000256" key="8">
    <source>
        <dbReference type="SAM" id="SignalP"/>
    </source>
</evidence>
<dbReference type="AlphaFoldDB" id="A0AAV6RRB9"/>
<comment type="caution">
    <text evidence="10">The sequence shown here is derived from an EMBL/GenBank/DDBJ whole genome shotgun (WGS) entry which is preliminary data.</text>
</comment>
<feature type="transmembrane region" description="Helical" evidence="7">
    <location>
        <begin position="454"/>
        <end position="475"/>
    </location>
</feature>
<dbReference type="Pfam" id="PF13855">
    <property type="entry name" value="LRR_8"/>
    <property type="match status" value="1"/>
</dbReference>
<dbReference type="Pfam" id="PF00001">
    <property type="entry name" value="7tm_1"/>
    <property type="match status" value="1"/>
</dbReference>
<feature type="transmembrane region" description="Helical" evidence="7">
    <location>
        <begin position="585"/>
        <end position="607"/>
    </location>
</feature>
<dbReference type="PANTHER" id="PTHR24372">
    <property type="entry name" value="GLYCOPROTEIN HORMONE RECEPTOR"/>
    <property type="match status" value="1"/>
</dbReference>
<keyword evidence="5 7" id="KW-1133">Transmembrane helix</keyword>
<dbReference type="SUPFAM" id="SSF81321">
    <property type="entry name" value="Family A G protein-coupled receptor-like"/>
    <property type="match status" value="1"/>
</dbReference>
<feature type="transmembrane region" description="Helical" evidence="7">
    <location>
        <begin position="496"/>
        <end position="517"/>
    </location>
</feature>
<reference evidence="10 11" key="1">
    <citation type="journal article" date="2021" name="Sci. Rep.">
        <title>Chromosome anchoring in Senegalese sole (Solea senegalensis) reveals sex-associated markers and genome rearrangements in flatfish.</title>
        <authorList>
            <person name="Guerrero-Cozar I."/>
            <person name="Gomez-Garrido J."/>
            <person name="Berbel C."/>
            <person name="Martinez-Blanch J.F."/>
            <person name="Alioto T."/>
            <person name="Claros M.G."/>
            <person name="Gagnaire P.A."/>
            <person name="Manchado M."/>
        </authorList>
    </citation>
    <scope>NUCLEOTIDE SEQUENCE [LARGE SCALE GENOMIC DNA]</scope>
    <source>
        <strain evidence="10">Sse05_10M</strain>
    </source>
</reference>
<feature type="transmembrane region" description="Helical" evidence="7">
    <location>
        <begin position="377"/>
        <end position="398"/>
    </location>
</feature>
<dbReference type="PROSITE" id="PS00237">
    <property type="entry name" value="G_PROTEIN_RECEP_F1_1"/>
    <property type="match status" value="1"/>
</dbReference>
<dbReference type="GO" id="GO:0004963">
    <property type="term" value="F:follicle-stimulating hormone receptor activity"/>
    <property type="evidence" value="ECO:0007669"/>
    <property type="project" value="TreeGrafter"/>
</dbReference>
<dbReference type="InterPro" id="IPR001611">
    <property type="entry name" value="Leu-rich_rpt"/>
</dbReference>
<feature type="transmembrane region" description="Helical" evidence="7">
    <location>
        <begin position="537"/>
        <end position="564"/>
    </location>
</feature>
<dbReference type="Pfam" id="PF13306">
    <property type="entry name" value="LRR_5"/>
    <property type="match status" value="1"/>
</dbReference>
<dbReference type="GO" id="GO:0008584">
    <property type="term" value="P:male gonad development"/>
    <property type="evidence" value="ECO:0007669"/>
    <property type="project" value="TreeGrafter"/>
</dbReference>
<evidence type="ECO:0000313" key="10">
    <source>
        <dbReference type="EMBL" id="KAG7507079.1"/>
    </source>
</evidence>
<feature type="transmembrane region" description="Helical" evidence="7">
    <location>
        <begin position="619"/>
        <end position="639"/>
    </location>
</feature>
<accession>A0AAV6RRB9</accession>